<organism evidence="1 2">
    <name type="scientific">Faecalibacillus intestinalis</name>
    <dbReference type="NCBI Taxonomy" id="1982626"/>
    <lineage>
        <taxon>Bacteria</taxon>
        <taxon>Bacillati</taxon>
        <taxon>Bacillota</taxon>
        <taxon>Erysipelotrichia</taxon>
        <taxon>Erysipelotrichales</taxon>
        <taxon>Coprobacillaceae</taxon>
        <taxon>Faecalibacillus</taxon>
    </lineage>
</organism>
<evidence type="ECO:0000313" key="1">
    <source>
        <dbReference type="EMBL" id="MCB8562163.1"/>
    </source>
</evidence>
<comment type="caution">
    <text evidence="1">The sequence shown here is derived from an EMBL/GenBank/DDBJ whole genome shotgun (WGS) entry which is preliminary data.</text>
</comment>
<sequence length="48" mass="5812">MRGNEIDISIIVRNAILEELYEEKEIDEKTYHKMKEIFLNQEKNSLDK</sequence>
<dbReference type="RefSeq" id="WP_158546538.1">
    <property type="nucleotide sequence ID" value="NZ_CAKMUM010000008.1"/>
</dbReference>
<protein>
    <submittedName>
        <fullName evidence="1">Uncharacterized protein</fullName>
    </submittedName>
</protein>
<dbReference type="AlphaFoldDB" id="A0AAW4VNA4"/>
<proteinExistence type="predicted"/>
<reference evidence="1" key="1">
    <citation type="submission" date="2021-10" db="EMBL/GenBank/DDBJ databases">
        <title>Collection of gut derived symbiotic bacterial strains cultured from healthy donors.</title>
        <authorList>
            <person name="Lin H."/>
            <person name="Littmann E."/>
            <person name="Kohout C."/>
            <person name="Pamer E.G."/>
        </authorList>
    </citation>
    <scope>NUCLEOTIDE SEQUENCE</scope>
    <source>
        <strain evidence="1">DFI.5.2</strain>
    </source>
</reference>
<name>A0AAW4VNA4_9FIRM</name>
<gene>
    <name evidence="1" type="ORF">LJD74_09165</name>
</gene>
<dbReference type="EMBL" id="JAJDKQ010000017">
    <property type="protein sequence ID" value="MCB8562163.1"/>
    <property type="molecule type" value="Genomic_DNA"/>
</dbReference>
<evidence type="ECO:0000313" key="2">
    <source>
        <dbReference type="Proteomes" id="UP001197827"/>
    </source>
</evidence>
<dbReference type="Proteomes" id="UP001197827">
    <property type="component" value="Unassembled WGS sequence"/>
</dbReference>
<accession>A0AAW4VNA4</accession>